<evidence type="ECO:0000313" key="2">
    <source>
        <dbReference type="Proteomes" id="UP000430692"/>
    </source>
</evidence>
<comment type="caution">
    <text evidence="1">The sequence shown here is derived from an EMBL/GenBank/DDBJ whole genome shotgun (WGS) entry which is preliminary data.</text>
</comment>
<sequence length="67" mass="7882">MPPNVSIIPPVMSNQERFQKWEEINLMISKIWNMMADDQKLCIIRNYNTDIEGQQKIDKEGKGEKCI</sequence>
<reference evidence="1 2" key="1">
    <citation type="submission" date="2019-12" db="EMBL/GenBank/DDBJ databases">
        <title>Whole-genome analyses of novel actinobacteria.</title>
        <authorList>
            <person name="Sahin N."/>
            <person name="Saygin H."/>
        </authorList>
    </citation>
    <scope>NUCLEOTIDE SEQUENCE [LARGE SCALE GENOMIC DNA]</scope>
    <source>
        <strain evidence="1 2">KC615</strain>
    </source>
</reference>
<protein>
    <submittedName>
        <fullName evidence="1">Uncharacterized protein</fullName>
    </submittedName>
</protein>
<dbReference type="AlphaFoldDB" id="A0A6I4VYC0"/>
<gene>
    <name evidence="1" type="ORF">GSM42_06930</name>
</gene>
<proteinExistence type="predicted"/>
<dbReference type="EMBL" id="WUUL01000004">
    <property type="protein sequence ID" value="MXQ53464.1"/>
    <property type="molecule type" value="Genomic_DNA"/>
</dbReference>
<name>A0A6I4VYC0_9BACL</name>
<dbReference type="RefSeq" id="WP_160800828.1">
    <property type="nucleotide sequence ID" value="NZ_WUUL01000004.1"/>
</dbReference>
<accession>A0A6I4VYC0</accession>
<evidence type="ECO:0000313" key="1">
    <source>
        <dbReference type="EMBL" id="MXQ53464.1"/>
    </source>
</evidence>
<organism evidence="1 2">
    <name type="scientific">Shimazuella alba</name>
    <dbReference type="NCBI Taxonomy" id="2690964"/>
    <lineage>
        <taxon>Bacteria</taxon>
        <taxon>Bacillati</taxon>
        <taxon>Bacillota</taxon>
        <taxon>Bacilli</taxon>
        <taxon>Bacillales</taxon>
        <taxon>Thermoactinomycetaceae</taxon>
        <taxon>Shimazuella</taxon>
    </lineage>
</organism>
<dbReference type="Proteomes" id="UP000430692">
    <property type="component" value="Unassembled WGS sequence"/>
</dbReference>
<keyword evidence="2" id="KW-1185">Reference proteome</keyword>